<dbReference type="SUPFAM" id="SSF55729">
    <property type="entry name" value="Acyl-CoA N-acyltransferases (Nat)"/>
    <property type="match status" value="1"/>
</dbReference>
<dbReference type="AlphaFoldDB" id="A0A6N8FJL7"/>
<dbReference type="Proteomes" id="UP000469125">
    <property type="component" value="Unassembled WGS sequence"/>
</dbReference>
<reference evidence="2 3" key="1">
    <citation type="submission" date="2019-11" db="EMBL/GenBank/DDBJ databases">
        <authorList>
            <person name="Li X."/>
        </authorList>
    </citation>
    <scope>NUCLEOTIDE SEQUENCE [LARGE SCALE GENOMIC DNA]</scope>
    <source>
        <strain evidence="2 3">L9</strain>
    </source>
</reference>
<comment type="caution">
    <text evidence="2">The sequence shown here is derived from an EMBL/GenBank/DDBJ whole genome shotgun (WGS) entry which is preliminary data.</text>
</comment>
<dbReference type="Pfam" id="PF00583">
    <property type="entry name" value="Acetyltransf_1"/>
    <property type="match status" value="1"/>
</dbReference>
<name>A0A6N8FJL7_9BACI</name>
<sequence length="153" mass="18578">MNISRTYDYELIAKLNKPVHELHVNLYPEFFKEYNSELITEAFKTIMQNKQQLFFVIIKNKEALGYIWTEVVQYQENVFRNSYQTLFVHQLCVSQTDRNKGYGTKLMEKVYQIAKEKKIHRIELDYWAGNDIMKSFCDKHGFQKHRQFMYKQL</sequence>
<dbReference type="PANTHER" id="PTHR43072">
    <property type="entry name" value="N-ACETYLTRANSFERASE"/>
    <property type="match status" value="1"/>
</dbReference>
<dbReference type="InterPro" id="IPR016181">
    <property type="entry name" value="Acyl_CoA_acyltransferase"/>
</dbReference>
<dbReference type="InterPro" id="IPR000182">
    <property type="entry name" value="GNAT_dom"/>
</dbReference>
<dbReference type="CDD" id="cd04301">
    <property type="entry name" value="NAT_SF"/>
    <property type="match status" value="1"/>
</dbReference>
<keyword evidence="3" id="KW-1185">Reference proteome</keyword>
<dbReference type="PROSITE" id="PS51186">
    <property type="entry name" value="GNAT"/>
    <property type="match status" value="1"/>
</dbReference>
<dbReference type="GO" id="GO:0016747">
    <property type="term" value="F:acyltransferase activity, transferring groups other than amino-acyl groups"/>
    <property type="evidence" value="ECO:0007669"/>
    <property type="project" value="InterPro"/>
</dbReference>
<evidence type="ECO:0000313" key="3">
    <source>
        <dbReference type="Proteomes" id="UP000469125"/>
    </source>
</evidence>
<feature type="domain" description="N-acetyltransferase" evidence="1">
    <location>
        <begin position="10"/>
        <end position="153"/>
    </location>
</feature>
<dbReference type="EMBL" id="WOCA01000007">
    <property type="protein sequence ID" value="MUK88886.1"/>
    <property type="molecule type" value="Genomic_DNA"/>
</dbReference>
<protein>
    <submittedName>
        <fullName evidence="2">GNAT family N-acetyltransferase</fullName>
    </submittedName>
</protein>
<dbReference type="RefSeq" id="WP_155668859.1">
    <property type="nucleotide sequence ID" value="NZ_WOCA01000007.1"/>
</dbReference>
<organism evidence="2 3">
    <name type="scientific">Ornithinibacillus caprae</name>
    <dbReference type="NCBI Taxonomy" id="2678566"/>
    <lineage>
        <taxon>Bacteria</taxon>
        <taxon>Bacillati</taxon>
        <taxon>Bacillota</taxon>
        <taxon>Bacilli</taxon>
        <taxon>Bacillales</taxon>
        <taxon>Bacillaceae</taxon>
        <taxon>Ornithinibacillus</taxon>
    </lineage>
</organism>
<evidence type="ECO:0000259" key="1">
    <source>
        <dbReference type="PROSITE" id="PS51186"/>
    </source>
</evidence>
<proteinExistence type="predicted"/>
<accession>A0A6N8FJL7</accession>
<keyword evidence="2" id="KW-0808">Transferase</keyword>
<evidence type="ECO:0000313" key="2">
    <source>
        <dbReference type="EMBL" id="MUK88886.1"/>
    </source>
</evidence>
<gene>
    <name evidence="2" type="ORF">GMD78_10825</name>
</gene>
<dbReference type="Gene3D" id="3.40.630.30">
    <property type="match status" value="1"/>
</dbReference>